<feature type="chain" id="PRO_5003256922" description="Magnetosome protein MamS/MamX domain-containing protein" evidence="2">
    <location>
        <begin position="21"/>
        <end position="726"/>
    </location>
</feature>
<sequence>MMHRPITLSALMLSAMCLPAQTTLGQSTVAVEAGANRAPDYVAAPAGYMRYRSLRPDVVDYYLTERRRDWGYELDFDYDRLRYDERGSAYSLYDTYYNNYEVKPAAPGVVDPLRDATVLTPGEAIDVEPDGDAVMPRPAAVSPRSPIPPRERAVVVDDDQAVPDGNLIDDDDLYDEPNDEVLYGYDEVDDNDNWVYDYYTLPNNGDAVRPPQYYEQFGVVSDLEGDGPFDGFQAPEKRNRDNKQQSADNQRAQQQQQQQQDGNKVPMTTVSGTVTMVKNVPIQGADISHRVIQVENSDGKQYTVDLGNTQSFNNLPLQAGTDVTVDGNLTTIGKQQVLVAKELNAAGENIVIQRSRRVVRGNIVQTRMLDYEGGQIVLATVDTQAGTAMVDMGLAGILDKVALKPGSPVTASGREVQINSQNILLAETVIQGQNEAKTLRPNIEANRDVQPAGNAVSQNSSKGSGGNESSEEKPRRKLTIASTIDENGQKRTLALPPETEGEANARRQDSDGQAQSQQMKSNSNAAAQAQARTNETQQAEENPDSAQAADKRSQVPMVRMEGTVERVAEQKFGQRSRQLAIVTTKGGNTVRLDLGPIDSLELKLQKGDQIRAEGALTQLESDEPLILAERVTKGDKSYTAQRYRSDMETVEVTGQVTAVNAEQVLGEEHHILTLQTADQQKVIVDAGPSEGEPLQLEAGTELIVDGVMLKLQQGNLLVADNVRMNK</sequence>
<dbReference type="InterPro" id="IPR058837">
    <property type="entry name" value="MamS_MamX_dom"/>
</dbReference>
<dbReference type="Proteomes" id="UP000006860">
    <property type="component" value="Chromosome"/>
</dbReference>
<evidence type="ECO:0000313" key="4">
    <source>
        <dbReference type="EMBL" id="ADY59367.1"/>
    </source>
</evidence>
<feature type="compositionally biased region" description="Low complexity" evidence="1">
    <location>
        <begin position="513"/>
        <end position="540"/>
    </location>
</feature>
<keyword evidence="2" id="KW-0732">Signal</keyword>
<evidence type="ECO:0000313" key="5">
    <source>
        <dbReference type="Proteomes" id="UP000006860"/>
    </source>
</evidence>
<dbReference type="eggNOG" id="ENOG502ZEIH">
    <property type="taxonomic scope" value="Bacteria"/>
</dbReference>
<dbReference type="AlphaFoldDB" id="F0SFG0"/>
<dbReference type="Pfam" id="PF26390">
    <property type="entry name" value="MamS_MamX"/>
    <property type="match status" value="1"/>
</dbReference>
<dbReference type="RefSeq" id="WP_013628094.1">
    <property type="nucleotide sequence ID" value="NC_015174.1"/>
</dbReference>
<feature type="region of interest" description="Disordered" evidence="1">
    <location>
        <begin position="224"/>
        <end position="267"/>
    </location>
</feature>
<accession>F0SFG0</accession>
<dbReference type="OrthoDB" id="10020896at2"/>
<protein>
    <recommendedName>
        <fullName evidence="3">Magnetosome protein MamS/MamX domain-containing protein</fullName>
    </recommendedName>
</protein>
<name>F0SFG0_RUBBR</name>
<evidence type="ECO:0000259" key="3">
    <source>
        <dbReference type="Pfam" id="PF26390"/>
    </source>
</evidence>
<keyword evidence="5" id="KW-1185">Reference proteome</keyword>
<evidence type="ECO:0000256" key="1">
    <source>
        <dbReference type="SAM" id="MobiDB-lite"/>
    </source>
</evidence>
<gene>
    <name evidence="4" type="ordered locus">Plabr_1757</name>
</gene>
<proteinExistence type="predicted"/>
<feature type="compositionally biased region" description="Low complexity" evidence="1">
    <location>
        <begin position="244"/>
        <end position="261"/>
    </location>
</feature>
<dbReference type="EMBL" id="CP002546">
    <property type="protein sequence ID" value="ADY59367.1"/>
    <property type="molecule type" value="Genomic_DNA"/>
</dbReference>
<feature type="domain" description="Magnetosome protein MamS/MamX" evidence="3">
    <location>
        <begin position="558"/>
        <end position="636"/>
    </location>
</feature>
<feature type="region of interest" description="Disordered" evidence="1">
    <location>
        <begin position="445"/>
        <end position="556"/>
    </location>
</feature>
<reference evidence="5" key="1">
    <citation type="submission" date="2011-02" db="EMBL/GenBank/DDBJ databases">
        <title>The complete genome of Planctomyces brasiliensis DSM 5305.</title>
        <authorList>
            <person name="Lucas S."/>
            <person name="Copeland A."/>
            <person name="Lapidus A."/>
            <person name="Bruce D."/>
            <person name="Goodwin L."/>
            <person name="Pitluck S."/>
            <person name="Kyrpides N."/>
            <person name="Mavromatis K."/>
            <person name="Pagani I."/>
            <person name="Ivanova N."/>
            <person name="Ovchinnikova G."/>
            <person name="Lu M."/>
            <person name="Detter J.C."/>
            <person name="Han C."/>
            <person name="Land M."/>
            <person name="Hauser L."/>
            <person name="Markowitz V."/>
            <person name="Cheng J.-F."/>
            <person name="Hugenholtz P."/>
            <person name="Woyke T."/>
            <person name="Wu D."/>
            <person name="Tindall B."/>
            <person name="Pomrenke H.G."/>
            <person name="Brambilla E."/>
            <person name="Klenk H.-P."/>
            <person name="Eisen J.A."/>
        </authorList>
    </citation>
    <scope>NUCLEOTIDE SEQUENCE [LARGE SCALE GENOMIC DNA]</scope>
    <source>
        <strain evidence="5">ATCC 49424 / DSM 5305 / JCM 21570 / NBRC 103401 / IFAM 1448</strain>
    </source>
</reference>
<dbReference type="HOGENOM" id="CLU_381243_0_0_0"/>
<feature type="signal peptide" evidence="2">
    <location>
        <begin position="1"/>
        <end position="20"/>
    </location>
</feature>
<feature type="region of interest" description="Disordered" evidence="1">
    <location>
        <begin position="130"/>
        <end position="149"/>
    </location>
</feature>
<dbReference type="KEGG" id="pbs:Plabr_1757"/>
<organism evidence="4 5">
    <name type="scientific">Rubinisphaera brasiliensis (strain ATCC 49424 / DSM 5305 / JCM 21570 / IAM 15109 / NBRC 103401 / IFAM 1448)</name>
    <name type="common">Planctomyces brasiliensis</name>
    <dbReference type="NCBI Taxonomy" id="756272"/>
    <lineage>
        <taxon>Bacteria</taxon>
        <taxon>Pseudomonadati</taxon>
        <taxon>Planctomycetota</taxon>
        <taxon>Planctomycetia</taxon>
        <taxon>Planctomycetales</taxon>
        <taxon>Planctomycetaceae</taxon>
        <taxon>Rubinisphaera</taxon>
    </lineage>
</organism>
<evidence type="ECO:0000256" key="2">
    <source>
        <dbReference type="SAM" id="SignalP"/>
    </source>
</evidence>